<dbReference type="AlphaFoldDB" id="A0A4Y3QMC6"/>
<organism evidence="12 13">
    <name type="scientific">Microbacterium testaceum</name>
    <name type="common">Aureobacterium testaceum</name>
    <name type="synonym">Brevibacterium testaceum</name>
    <dbReference type="NCBI Taxonomy" id="2033"/>
    <lineage>
        <taxon>Bacteria</taxon>
        <taxon>Bacillati</taxon>
        <taxon>Actinomycetota</taxon>
        <taxon>Actinomycetes</taxon>
        <taxon>Micrococcales</taxon>
        <taxon>Microbacteriaceae</taxon>
        <taxon>Microbacterium</taxon>
    </lineage>
</organism>
<dbReference type="FunFam" id="3.40.50.720:FF:000086">
    <property type="entry name" value="Quinate/shikimate dehydrogenase"/>
    <property type="match status" value="1"/>
</dbReference>
<proteinExistence type="predicted"/>
<keyword evidence="2" id="KW-0028">Amino-acid biosynthesis</keyword>
<dbReference type="Gene3D" id="3.40.50.10860">
    <property type="entry name" value="Leucine Dehydrogenase, chain A, domain 1"/>
    <property type="match status" value="1"/>
</dbReference>
<dbReference type="GO" id="GO:0009073">
    <property type="term" value="P:aromatic amino acid family biosynthetic process"/>
    <property type="evidence" value="ECO:0007669"/>
    <property type="project" value="UniProtKB-KW"/>
</dbReference>
<evidence type="ECO:0000256" key="2">
    <source>
        <dbReference type="ARBA" id="ARBA00022605"/>
    </source>
</evidence>
<evidence type="ECO:0000256" key="7">
    <source>
        <dbReference type="ARBA" id="ARBA00060613"/>
    </source>
</evidence>
<dbReference type="SUPFAM" id="SSF51735">
    <property type="entry name" value="NAD(P)-binding Rossmann-fold domains"/>
    <property type="match status" value="1"/>
</dbReference>
<evidence type="ECO:0000256" key="8">
    <source>
        <dbReference type="ARBA" id="ARBA00066605"/>
    </source>
</evidence>
<dbReference type="GO" id="GO:0008652">
    <property type="term" value="P:amino acid biosynthetic process"/>
    <property type="evidence" value="ECO:0007669"/>
    <property type="project" value="UniProtKB-KW"/>
</dbReference>
<dbReference type="EC" id="1.1.1.24" evidence="8"/>
<dbReference type="Gene3D" id="3.40.50.720">
    <property type="entry name" value="NAD(P)-binding Rossmann-like Domain"/>
    <property type="match status" value="1"/>
</dbReference>
<dbReference type="PANTHER" id="PTHR21089:SF1">
    <property type="entry name" value="BIFUNCTIONAL 3-DEHYDROQUINATE DEHYDRATASE_SHIKIMATE DEHYDROGENASE, CHLOROPLASTIC"/>
    <property type="match status" value="1"/>
</dbReference>
<dbReference type="InterPro" id="IPR046346">
    <property type="entry name" value="Aminoacid_DH-like_N_sf"/>
</dbReference>
<dbReference type="GeneID" id="57144299"/>
<comment type="catalytic activity">
    <reaction evidence="5">
        <text>L-quinate + NAD(+) = 3-dehydroquinate + NADH + H(+)</text>
        <dbReference type="Rhea" id="RHEA:22364"/>
        <dbReference type="ChEBI" id="CHEBI:15378"/>
        <dbReference type="ChEBI" id="CHEBI:29751"/>
        <dbReference type="ChEBI" id="CHEBI:32364"/>
        <dbReference type="ChEBI" id="CHEBI:57540"/>
        <dbReference type="ChEBI" id="CHEBI:57945"/>
        <dbReference type="EC" id="1.1.1.24"/>
    </reaction>
</comment>
<dbReference type="CDD" id="cd01065">
    <property type="entry name" value="NAD_bind_Shikimate_DH"/>
    <property type="match status" value="1"/>
</dbReference>
<keyword evidence="3" id="KW-0560">Oxidoreductase</keyword>
<evidence type="ECO:0000256" key="5">
    <source>
        <dbReference type="ARBA" id="ARBA00051639"/>
    </source>
</evidence>
<evidence type="ECO:0000256" key="9">
    <source>
        <dbReference type="ARBA" id="ARBA00071605"/>
    </source>
</evidence>
<evidence type="ECO:0000313" key="12">
    <source>
        <dbReference type="EMBL" id="GEB45658.1"/>
    </source>
</evidence>
<feature type="domain" description="Saccharopine dehydrogenase NADP binding" evidence="10">
    <location>
        <begin position="131"/>
        <end position="204"/>
    </location>
</feature>
<dbReference type="GO" id="GO:0005829">
    <property type="term" value="C:cytosol"/>
    <property type="evidence" value="ECO:0007669"/>
    <property type="project" value="TreeGrafter"/>
</dbReference>
<dbReference type="InterPro" id="IPR013708">
    <property type="entry name" value="Shikimate_DH-bd_N"/>
</dbReference>
<dbReference type="GO" id="GO:0050661">
    <property type="term" value="F:NADP binding"/>
    <property type="evidence" value="ECO:0007669"/>
    <property type="project" value="TreeGrafter"/>
</dbReference>
<dbReference type="InterPro" id="IPR036291">
    <property type="entry name" value="NAD(P)-bd_dom_sf"/>
</dbReference>
<feature type="domain" description="Shikimate dehydrogenase substrate binding N-terminal" evidence="11">
    <location>
        <begin position="11"/>
        <end position="98"/>
    </location>
</feature>
<comment type="pathway">
    <text evidence="7">Aromatic compound metabolism; 3,4-dihydroxybenzoate biosynthesis; 3-dehydroquinate from D-quinate (NAD(+) route).</text>
</comment>
<comment type="catalytic activity">
    <reaction evidence="6">
        <text>shikimate + NAD(+) = 3-dehydroshikimate + NADH + H(+)</text>
        <dbReference type="Rhea" id="RHEA:17741"/>
        <dbReference type="ChEBI" id="CHEBI:15378"/>
        <dbReference type="ChEBI" id="CHEBI:16630"/>
        <dbReference type="ChEBI" id="CHEBI:36208"/>
        <dbReference type="ChEBI" id="CHEBI:57540"/>
        <dbReference type="ChEBI" id="CHEBI:57945"/>
    </reaction>
</comment>
<dbReference type="Pfam" id="PF03435">
    <property type="entry name" value="Sacchrp_dh_NADP"/>
    <property type="match status" value="1"/>
</dbReference>
<name>A0A4Y3QMC6_MICTE</name>
<evidence type="ECO:0000259" key="11">
    <source>
        <dbReference type="Pfam" id="PF08501"/>
    </source>
</evidence>
<gene>
    <name evidence="12" type="primary">aroE_2</name>
    <name evidence="12" type="ORF">MTE01_16030</name>
</gene>
<dbReference type="InterPro" id="IPR005097">
    <property type="entry name" value="Sacchrp_dh_NADP-bd"/>
</dbReference>
<dbReference type="GO" id="GO:0009423">
    <property type="term" value="P:chorismate biosynthetic process"/>
    <property type="evidence" value="ECO:0007669"/>
    <property type="project" value="UniProtKB-ARBA"/>
</dbReference>
<dbReference type="Proteomes" id="UP000319525">
    <property type="component" value="Unassembled WGS sequence"/>
</dbReference>
<dbReference type="GO" id="GO:0019632">
    <property type="term" value="P:shikimate metabolic process"/>
    <property type="evidence" value="ECO:0007669"/>
    <property type="project" value="UniProtKB-ARBA"/>
</dbReference>
<accession>A0A4Y3QMC6</accession>
<dbReference type="EMBL" id="BJML01000004">
    <property type="protein sequence ID" value="GEB45658.1"/>
    <property type="molecule type" value="Genomic_DNA"/>
</dbReference>
<dbReference type="RefSeq" id="WP_141376704.1">
    <property type="nucleotide sequence ID" value="NZ_BJML01000004.1"/>
</dbReference>
<keyword evidence="4" id="KW-0057">Aromatic amino acid biosynthesis</keyword>
<evidence type="ECO:0000256" key="3">
    <source>
        <dbReference type="ARBA" id="ARBA00023002"/>
    </source>
</evidence>
<protein>
    <recommendedName>
        <fullName evidence="9">Quinate/shikimate dehydrogenase (NAD(+))</fullName>
        <ecNumber evidence="8">1.1.1.24</ecNumber>
    </recommendedName>
</protein>
<dbReference type="PANTHER" id="PTHR21089">
    <property type="entry name" value="SHIKIMATE DEHYDROGENASE"/>
    <property type="match status" value="1"/>
</dbReference>
<evidence type="ECO:0000256" key="4">
    <source>
        <dbReference type="ARBA" id="ARBA00023141"/>
    </source>
</evidence>
<evidence type="ECO:0000259" key="10">
    <source>
        <dbReference type="Pfam" id="PF03435"/>
    </source>
</evidence>
<comment type="caution">
    <text evidence="12">The sequence shown here is derived from an EMBL/GenBank/DDBJ whole genome shotgun (WGS) entry which is preliminary data.</text>
</comment>
<dbReference type="NCBIfam" id="NF009201">
    <property type="entry name" value="PRK12549.1"/>
    <property type="match status" value="1"/>
</dbReference>
<evidence type="ECO:0000256" key="6">
    <source>
        <dbReference type="ARBA" id="ARBA00052329"/>
    </source>
</evidence>
<dbReference type="GO" id="GO:0004764">
    <property type="term" value="F:shikimate 3-dehydrogenase (NADP+) activity"/>
    <property type="evidence" value="ECO:0007669"/>
    <property type="project" value="InterPro"/>
</dbReference>
<dbReference type="SUPFAM" id="SSF53223">
    <property type="entry name" value="Aminoacid dehydrogenase-like, N-terminal domain"/>
    <property type="match status" value="1"/>
</dbReference>
<reference evidence="12 13" key="1">
    <citation type="submission" date="2019-06" db="EMBL/GenBank/DDBJ databases">
        <title>Whole genome shotgun sequence of Microbacterium testaceum NBRC 12675.</title>
        <authorList>
            <person name="Hosoyama A."/>
            <person name="Uohara A."/>
            <person name="Ohji S."/>
            <person name="Ichikawa N."/>
        </authorList>
    </citation>
    <scope>NUCLEOTIDE SEQUENCE [LARGE SCALE GENOMIC DNA]</scope>
    <source>
        <strain evidence="12 13">NBRC 12675</strain>
    </source>
</reference>
<evidence type="ECO:0000256" key="1">
    <source>
        <dbReference type="ARBA" id="ARBA00004871"/>
    </source>
</evidence>
<sequence>MNDAHPYLVGLIGTGVLPSLTPPMHMAEARALGITYVYRPLDLTALGIAPDRIGDLLAWAERLGYDAVNVTHPCKQSVLAHLDRVDPVAAALGAVNTVLFTPAGRVGYNTDTTGFAAAFGDGLPGAGTRHVVQLGAGGAGSAVADALLRLGTTRLSIVDLDPIRATALADDLGRRHPLAAVDTASAADLPAVLADADGLVHCTPVGMAEHPGLPLDADLLRPELWVADIVYRPLDTELLVTARERGCRTLSGGRMAVHQAVAAFALITGTRPDPDRMTAHFLDLVAADSPVDPALAR</sequence>
<comment type="pathway">
    <text evidence="1">Metabolic intermediate biosynthesis; chorismate biosynthesis; chorismate from D-erythrose 4-phosphate and phosphoenolpyruvate: step 4/7.</text>
</comment>
<dbReference type="OrthoDB" id="9776868at2"/>
<dbReference type="Pfam" id="PF08501">
    <property type="entry name" value="Shikimate_dh_N"/>
    <property type="match status" value="1"/>
</dbReference>
<dbReference type="GO" id="GO:0030266">
    <property type="term" value="F:quinate 3-dehydrogenase (NAD+) activity"/>
    <property type="evidence" value="ECO:0007669"/>
    <property type="project" value="UniProtKB-EC"/>
</dbReference>
<evidence type="ECO:0000313" key="13">
    <source>
        <dbReference type="Proteomes" id="UP000319525"/>
    </source>
</evidence>
<dbReference type="InterPro" id="IPR022893">
    <property type="entry name" value="Shikimate_DH_fam"/>
</dbReference>